<dbReference type="RefSeq" id="WP_330958813.1">
    <property type="nucleotide sequence ID" value="NZ_JAZGJQ010000012.1"/>
</dbReference>
<evidence type="ECO:0000256" key="2">
    <source>
        <dbReference type="SAM" id="Phobius"/>
    </source>
</evidence>
<name>A0ABU7RC06_9ACTN</name>
<feature type="signal peptide" evidence="3">
    <location>
        <begin position="1"/>
        <end position="22"/>
    </location>
</feature>
<evidence type="ECO:0000313" key="4">
    <source>
        <dbReference type="EMBL" id="MEE6148048.1"/>
    </source>
</evidence>
<keyword evidence="2" id="KW-0812">Transmembrane</keyword>
<evidence type="ECO:0000313" key="5">
    <source>
        <dbReference type="Proteomes" id="UP001332931"/>
    </source>
</evidence>
<feature type="transmembrane region" description="Helical" evidence="2">
    <location>
        <begin position="249"/>
        <end position="271"/>
    </location>
</feature>
<accession>A0ABU7RC06</accession>
<feature type="region of interest" description="Disordered" evidence="1">
    <location>
        <begin position="334"/>
        <end position="391"/>
    </location>
</feature>
<dbReference type="EMBL" id="JAZGJQ010000012">
    <property type="protein sequence ID" value="MEE6148048.1"/>
    <property type="molecule type" value="Genomic_DNA"/>
</dbReference>
<feature type="compositionally biased region" description="Low complexity" evidence="1">
    <location>
        <begin position="371"/>
        <end position="387"/>
    </location>
</feature>
<keyword evidence="5" id="KW-1185">Reference proteome</keyword>
<organism evidence="4 5">
    <name type="scientific">Olsenella absiana</name>
    <dbReference type="NCBI Taxonomy" id="3115222"/>
    <lineage>
        <taxon>Bacteria</taxon>
        <taxon>Bacillati</taxon>
        <taxon>Actinomycetota</taxon>
        <taxon>Coriobacteriia</taxon>
        <taxon>Coriobacteriales</taxon>
        <taxon>Atopobiaceae</taxon>
        <taxon>Olsenella</taxon>
    </lineage>
</organism>
<keyword evidence="2" id="KW-0472">Membrane</keyword>
<protein>
    <submittedName>
        <fullName evidence="4">Uncharacterized protein</fullName>
    </submittedName>
</protein>
<feature type="transmembrane region" description="Helical" evidence="2">
    <location>
        <begin position="204"/>
        <end position="228"/>
    </location>
</feature>
<gene>
    <name evidence="4" type="ORF">VXJ25_08660</name>
</gene>
<dbReference type="Proteomes" id="UP001332931">
    <property type="component" value="Unassembled WGS sequence"/>
</dbReference>
<sequence length="504" mass="52308">MLACALCLGLSAVVLGCGLALAASAAFGRASLRLDPTARHDYVLRVLRRGRRAAGATPRLLLELARLDVGRGEPLLAACALAHVDTARLDPSRLKLLYLLQAVTAIQLRRDAREAAIRYAGIAGEKDAGFPSEDVVSGWARAAAEGRAPDGLGMREACAKALPPRRRRPLLIAGCSAMLAHCLFFLSVAAGVDGADGWRLRLGYELAAGLLASGSMVALAVVGVALLARWRRRRGEPASRGRRVACAAASCLSALAVSLLALVVALGAVLATDGTERVLARGVRGDSVDGLAGGPYECVAVDMSNYAGGTLTTYWLASDPIVMREWPSARALDTKTVHSGSTGDGGPGAGASDEATSDAGADVEAPDEATSDAGAAASASDGATSDAGEGGDAYAALEDQVRAVAQYLRQSGVVLGADDPTPSYDAKGHPYASLGTEDATVDGRTVRVEYLLRDNGESREPAGTAEEFVLERAYPDGESDVQLLGFYLVDHRTLAVTDEHRTSW</sequence>
<keyword evidence="3" id="KW-0732">Signal</keyword>
<keyword evidence="2" id="KW-1133">Transmembrane helix</keyword>
<evidence type="ECO:0000256" key="3">
    <source>
        <dbReference type="SAM" id="SignalP"/>
    </source>
</evidence>
<comment type="caution">
    <text evidence="4">The sequence shown here is derived from an EMBL/GenBank/DDBJ whole genome shotgun (WGS) entry which is preliminary data.</text>
</comment>
<feature type="chain" id="PRO_5045452157" evidence="3">
    <location>
        <begin position="23"/>
        <end position="504"/>
    </location>
</feature>
<evidence type="ECO:0000256" key="1">
    <source>
        <dbReference type="SAM" id="MobiDB-lite"/>
    </source>
</evidence>
<proteinExistence type="predicted"/>
<feature type="transmembrane region" description="Helical" evidence="2">
    <location>
        <begin position="170"/>
        <end position="192"/>
    </location>
</feature>
<reference evidence="4 5" key="1">
    <citation type="submission" date="2024-01" db="EMBL/GenBank/DDBJ databases">
        <title>Description of Olsenella sp. nov., isolated from pig feces.</title>
        <authorList>
            <person name="Chang Y.-H."/>
        </authorList>
    </citation>
    <scope>NUCLEOTIDE SEQUENCE [LARGE SCALE GENOMIC DNA]</scope>
    <source>
        <strain evidence="4 5">YH-ols2223</strain>
    </source>
</reference>